<dbReference type="Gene3D" id="3.40.50.2000">
    <property type="entry name" value="Glycogen Phosphorylase B"/>
    <property type="match status" value="1"/>
</dbReference>
<dbReference type="PANTHER" id="PTHR12526:SF599">
    <property type="entry name" value="N-ACETYL-ALPHA-D-GLUCOSAMINYL L-MALATE SYNTHASE"/>
    <property type="match status" value="1"/>
</dbReference>
<dbReference type="EMBL" id="UINC01051326">
    <property type="protein sequence ID" value="SVB65346.1"/>
    <property type="molecule type" value="Genomic_DNA"/>
</dbReference>
<gene>
    <name evidence="2" type="ORF">METZ01_LOCUS218200</name>
</gene>
<protein>
    <recommendedName>
        <fullName evidence="1">Glycosyl transferase family 1 domain-containing protein</fullName>
    </recommendedName>
</protein>
<feature type="non-terminal residue" evidence="2">
    <location>
        <position position="1"/>
    </location>
</feature>
<dbReference type="AlphaFoldDB" id="A0A382FQF3"/>
<dbReference type="InterPro" id="IPR001296">
    <property type="entry name" value="Glyco_trans_1"/>
</dbReference>
<proteinExistence type="predicted"/>
<evidence type="ECO:0000313" key="2">
    <source>
        <dbReference type="EMBL" id="SVB65346.1"/>
    </source>
</evidence>
<organism evidence="2">
    <name type="scientific">marine metagenome</name>
    <dbReference type="NCBI Taxonomy" id="408172"/>
    <lineage>
        <taxon>unclassified sequences</taxon>
        <taxon>metagenomes</taxon>
        <taxon>ecological metagenomes</taxon>
    </lineage>
</organism>
<name>A0A382FQF3_9ZZZZ</name>
<feature type="domain" description="Glycosyl transferase family 1" evidence="1">
    <location>
        <begin position="4"/>
        <end position="159"/>
    </location>
</feature>
<sequence length="186" mass="20259">SVLAPRGEKIVMHVSNFRAVKQVQFVVEIFAKISEVTPARLVLIGDGPERPRALQRADDLGLADQVLFLGKHVAVEELLCCANLFLLPSISESFGLAALEAMSCGVPVVASTAGGIPELVQDDVSGYLFPSDAIDEMAEAGIRILTDEDLERRLALGGRETTITRFDKEIIVPQYESLYKRVMSSE</sequence>
<accession>A0A382FQF3</accession>
<evidence type="ECO:0000259" key="1">
    <source>
        <dbReference type="Pfam" id="PF00534"/>
    </source>
</evidence>
<dbReference type="GO" id="GO:0016757">
    <property type="term" value="F:glycosyltransferase activity"/>
    <property type="evidence" value="ECO:0007669"/>
    <property type="project" value="InterPro"/>
</dbReference>
<dbReference type="SUPFAM" id="SSF53756">
    <property type="entry name" value="UDP-Glycosyltransferase/glycogen phosphorylase"/>
    <property type="match status" value="1"/>
</dbReference>
<dbReference type="Pfam" id="PF00534">
    <property type="entry name" value="Glycos_transf_1"/>
    <property type="match status" value="1"/>
</dbReference>
<reference evidence="2" key="1">
    <citation type="submission" date="2018-05" db="EMBL/GenBank/DDBJ databases">
        <authorList>
            <person name="Lanie J.A."/>
            <person name="Ng W.-L."/>
            <person name="Kazmierczak K.M."/>
            <person name="Andrzejewski T.M."/>
            <person name="Davidsen T.M."/>
            <person name="Wayne K.J."/>
            <person name="Tettelin H."/>
            <person name="Glass J.I."/>
            <person name="Rusch D."/>
            <person name="Podicherti R."/>
            <person name="Tsui H.-C.T."/>
            <person name="Winkler M.E."/>
        </authorList>
    </citation>
    <scope>NUCLEOTIDE SEQUENCE</scope>
</reference>
<dbReference type="PANTHER" id="PTHR12526">
    <property type="entry name" value="GLYCOSYLTRANSFERASE"/>
    <property type="match status" value="1"/>
</dbReference>